<organism evidence="4 5">
    <name type="scientific">Mesorhizobium hungaricum</name>
    <dbReference type="NCBI Taxonomy" id="1566387"/>
    <lineage>
        <taxon>Bacteria</taxon>
        <taxon>Pseudomonadati</taxon>
        <taxon>Pseudomonadota</taxon>
        <taxon>Alphaproteobacteria</taxon>
        <taxon>Hyphomicrobiales</taxon>
        <taxon>Phyllobacteriaceae</taxon>
        <taxon>Mesorhizobium</taxon>
    </lineage>
</organism>
<dbReference type="Pfam" id="PF14559">
    <property type="entry name" value="TPR_19"/>
    <property type="match status" value="1"/>
</dbReference>
<keyword evidence="1" id="KW-0677">Repeat</keyword>
<dbReference type="Proteomes" id="UP000094412">
    <property type="component" value="Unassembled WGS sequence"/>
</dbReference>
<gene>
    <name evidence="4" type="ORF">QV13_08210</name>
</gene>
<dbReference type="SMART" id="SM00028">
    <property type="entry name" value="TPR"/>
    <property type="match status" value="2"/>
</dbReference>
<evidence type="ECO:0000256" key="3">
    <source>
        <dbReference type="PROSITE-ProRule" id="PRU00339"/>
    </source>
</evidence>
<feature type="repeat" description="TPR" evidence="3">
    <location>
        <begin position="139"/>
        <end position="172"/>
    </location>
</feature>
<name>A0A1C2E0X2_9HYPH</name>
<evidence type="ECO:0008006" key="6">
    <source>
        <dbReference type="Google" id="ProtNLM"/>
    </source>
</evidence>
<dbReference type="PANTHER" id="PTHR44186:SF1">
    <property type="entry name" value="BARDET-BIEDL SYNDROME 4 PROTEIN"/>
    <property type="match status" value="1"/>
</dbReference>
<dbReference type="PANTHER" id="PTHR44186">
    <property type="match status" value="1"/>
</dbReference>
<protein>
    <recommendedName>
        <fullName evidence="6">Pilus assembly protein TadD</fullName>
    </recommendedName>
</protein>
<feature type="repeat" description="TPR" evidence="3">
    <location>
        <begin position="72"/>
        <end position="105"/>
    </location>
</feature>
<proteinExistence type="predicted"/>
<evidence type="ECO:0000313" key="5">
    <source>
        <dbReference type="Proteomes" id="UP000094412"/>
    </source>
</evidence>
<dbReference type="InterPro" id="IPR019734">
    <property type="entry name" value="TPR_rpt"/>
</dbReference>
<comment type="caution">
    <text evidence="4">The sequence shown here is derived from an EMBL/GenBank/DDBJ whole genome shotgun (WGS) entry which is preliminary data.</text>
</comment>
<evidence type="ECO:0000256" key="1">
    <source>
        <dbReference type="ARBA" id="ARBA00022737"/>
    </source>
</evidence>
<dbReference type="STRING" id="1566387.QV13_08210"/>
<dbReference type="AlphaFoldDB" id="A0A1C2E0X2"/>
<accession>A0A1C2E0X2</accession>
<evidence type="ECO:0000256" key="2">
    <source>
        <dbReference type="ARBA" id="ARBA00022803"/>
    </source>
</evidence>
<keyword evidence="5" id="KW-1185">Reference proteome</keyword>
<reference evidence="4 5" key="1">
    <citation type="submission" date="2016-08" db="EMBL/GenBank/DDBJ databases">
        <title>Whole genome sequence of Mesorhizobium sp. strain UASWS1009 isolated from industrial sewage.</title>
        <authorList>
            <person name="Crovadore J."/>
            <person name="Calmin G."/>
            <person name="Chablais R."/>
            <person name="Cochard B."/>
            <person name="Lefort F."/>
        </authorList>
    </citation>
    <scope>NUCLEOTIDE SEQUENCE [LARGE SCALE GENOMIC DNA]</scope>
    <source>
        <strain evidence="4 5">UASWS1009</strain>
    </source>
</reference>
<evidence type="ECO:0000313" key="4">
    <source>
        <dbReference type="EMBL" id="OCX20657.1"/>
    </source>
</evidence>
<dbReference type="PROSITE" id="PS51257">
    <property type="entry name" value="PROKAR_LIPOPROTEIN"/>
    <property type="match status" value="1"/>
</dbReference>
<dbReference type="OrthoDB" id="8112627at2"/>
<dbReference type="InterPro" id="IPR011990">
    <property type="entry name" value="TPR-like_helical_dom_sf"/>
</dbReference>
<dbReference type="EMBL" id="MDEO01000029">
    <property type="protein sequence ID" value="OCX20657.1"/>
    <property type="molecule type" value="Genomic_DNA"/>
</dbReference>
<dbReference type="SUPFAM" id="SSF48452">
    <property type="entry name" value="TPR-like"/>
    <property type="match status" value="1"/>
</dbReference>
<keyword evidence="2 3" id="KW-0802">TPR repeat</keyword>
<sequence length="267" mass="27433">MDMRVVFLPALAILTLAACQTGTQSAVNQKSAAPASPSERLIKLADDIAKRGDSDTAIALYQKAAALPDARPSAYVKTGDAYMRAGEPDQAAKAYQAALAKAPNNGEAMLGLGSAMMDAGDYNAGMRALAQAAPLVNTSSSYNRLGVAQTLSGHTQEAQVTFGQALKMAPGDLDIETNMALAAGLEGNAGVALPLAQKLVSASNAQLHHKRDAVIVYGLLGQGDQLRAAPPVGLPTQEINKLLSQAQSIRAKGSTQARAQALGSVLG</sequence>
<dbReference type="Gene3D" id="1.25.40.10">
    <property type="entry name" value="Tetratricopeptide repeat domain"/>
    <property type="match status" value="1"/>
</dbReference>
<dbReference type="PROSITE" id="PS50005">
    <property type="entry name" value="TPR"/>
    <property type="match status" value="2"/>
</dbReference>